<dbReference type="EC" id="3.6.1.-" evidence="2"/>
<feature type="transmembrane region" description="Helical" evidence="1">
    <location>
        <begin position="146"/>
        <end position="168"/>
    </location>
</feature>
<keyword evidence="1" id="KW-0472">Membrane</keyword>
<dbReference type="GO" id="GO:0016787">
    <property type="term" value="F:hydrolase activity"/>
    <property type="evidence" value="ECO:0007669"/>
    <property type="project" value="UniProtKB-KW"/>
</dbReference>
<keyword evidence="2" id="KW-0378">Hydrolase</keyword>
<organism evidence="2 3">
    <name type="scientific">Streptococcus viridans</name>
    <dbReference type="NCBI Taxonomy" id="78535"/>
    <lineage>
        <taxon>Bacteria</taxon>
        <taxon>Bacillati</taxon>
        <taxon>Bacillota</taxon>
        <taxon>Bacilli</taxon>
        <taxon>Lactobacillales</taxon>
        <taxon>Streptococcaceae</taxon>
        <taxon>Streptococcus</taxon>
    </lineage>
</organism>
<name>A0ABD7NIM5_9STRE</name>
<evidence type="ECO:0000313" key="2">
    <source>
        <dbReference type="EMBL" id="SUP03536.1"/>
    </source>
</evidence>
<dbReference type="EMBL" id="UHHS01000002">
    <property type="protein sequence ID" value="SUP03536.1"/>
    <property type="molecule type" value="Genomic_DNA"/>
</dbReference>
<accession>A0ABD7NIM5</accession>
<keyword evidence="1" id="KW-1133">Transmembrane helix</keyword>
<evidence type="ECO:0000313" key="3">
    <source>
        <dbReference type="Proteomes" id="UP000254098"/>
    </source>
</evidence>
<keyword evidence="3" id="KW-1185">Reference proteome</keyword>
<comment type="caution">
    <text evidence="2">The sequence shown here is derived from an EMBL/GenBank/DDBJ whole genome shotgun (WGS) entry which is preliminary data.</text>
</comment>
<gene>
    <name evidence="2" type="ORF">NCTC1080_02009</name>
</gene>
<dbReference type="Proteomes" id="UP000254098">
    <property type="component" value="Unassembled WGS sequence"/>
</dbReference>
<evidence type="ECO:0000256" key="1">
    <source>
        <dbReference type="SAM" id="Phobius"/>
    </source>
</evidence>
<reference evidence="2 3" key="1">
    <citation type="submission" date="2018-06" db="EMBL/GenBank/DDBJ databases">
        <authorList>
            <consortium name="Pathogen Informatics"/>
            <person name="Doyle S."/>
        </authorList>
    </citation>
    <scope>NUCLEOTIDE SEQUENCE [LARGE SCALE GENOMIC DNA]</scope>
    <source>
        <strain evidence="2 3">NCTC1080</strain>
    </source>
</reference>
<protein>
    <submittedName>
        <fullName evidence="2">SNF2 family protein</fullName>
        <ecNumber evidence="2">3.6.1.-</ecNumber>
    </submittedName>
</protein>
<dbReference type="AlphaFoldDB" id="A0ABD7NIM5"/>
<keyword evidence="1" id="KW-0812">Transmembrane</keyword>
<sequence length="170" mass="18975">MIGGKHESRTLTRDVAGLPRDPSLLESFLRYQAAHFDEDWDSLIQHFMTHRGEVKPLVQVVQFETDVSAFVAASPFEAAHDLLTYTQTFGQVGLNKLPQLSTNEKALVIEVALFNLATRFQLLDQEGAYQSISVSSLLEKGRAANLVMCTVWLITCLTVSVVILNSFFEL</sequence>
<proteinExistence type="predicted"/>